<feature type="region of interest" description="Disordered" evidence="1">
    <location>
        <begin position="109"/>
        <end position="138"/>
    </location>
</feature>
<dbReference type="Gene3D" id="1.25.40.10">
    <property type="entry name" value="Tetratricopeptide repeat domain"/>
    <property type="match status" value="1"/>
</dbReference>
<organism evidence="2 3">
    <name type="scientific">Mesorhabditis belari</name>
    <dbReference type="NCBI Taxonomy" id="2138241"/>
    <lineage>
        <taxon>Eukaryota</taxon>
        <taxon>Metazoa</taxon>
        <taxon>Ecdysozoa</taxon>
        <taxon>Nematoda</taxon>
        <taxon>Chromadorea</taxon>
        <taxon>Rhabditida</taxon>
        <taxon>Rhabditina</taxon>
        <taxon>Rhabditomorpha</taxon>
        <taxon>Rhabditoidea</taxon>
        <taxon>Rhabditidae</taxon>
        <taxon>Mesorhabditinae</taxon>
        <taxon>Mesorhabditis</taxon>
    </lineage>
</organism>
<evidence type="ECO:0000313" key="3">
    <source>
        <dbReference type="WBParaSite" id="MBELARI_LOCUS12204"/>
    </source>
</evidence>
<dbReference type="InterPro" id="IPR039340">
    <property type="entry name" value="Tfc4/TFIIIC-102/Sfc4"/>
</dbReference>
<dbReference type="PANTHER" id="PTHR23082">
    <property type="entry name" value="TRANSCRIPTION INITIATION FACTOR IIIC TFIIIC , POLYPEPTIDE 3-RELATED"/>
    <property type="match status" value="1"/>
</dbReference>
<reference evidence="3" key="1">
    <citation type="submission" date="2024-02" db="UniProtKB">
        <authorList>
            <consortium name="WormBaseParasite"/>
        </authorList>
    </citation>
    <scope>IDENTIFICATION</scope>
</reference>
<dbReference type="WBParaSite" id="MBELARI_LOCUS12204">
    <property type="protein sequence ID" value="MBELARI_LOCUS12204"/>
    <property type="gene ID" value="MBELARI_LOCUS12204"/>
</dbReference>
<dbReference type="PANTHER" id="PTHR23082:SF0">
    <property type="entry name" value="GENERAL TRANSCRIPTION FACTOR 3C POLYPEPTIDE 3"/>
    <property type="match status" value="1"/>
</dbReference>
<evidence type="ECO:0000313" key="2">
    <source>
        <dbReference type="Proteomes" id="UP000887575"/>
    </source>
</evidence>
<name>A0AAF3J2J4_9BILA</name>
<sequence>MTLEYQSEGVWLRTEVVGFCAEFIDMVKFAAFLTKLSNIAGYQQLVVSDGDSSQEMEEDEDDSQSDQSDEYISMYPEFAVLKDYTAMAVTPQYIELVVAGQAHRFGHGPLVPRPLPRPLPRGRGRAGAQGAPGYEYRKAPTQPKDKWMAYVIPGVILQDLANQQYVDVFESHLGDLSSRLEKPKESAACYGRAIRLEPNNWKHYEKRIPTLDMLGMRSLSMKTRLQAAQMINHSTANVDFECFSKLIKTVAEYYISINDEDKAIQALESYVLRSKLFAREAESQHETLIKMWMSKDKFGEASKSILALCSDRIKAKNPDVSPAVTVTFKNATFAIEPYPPPASTYFEIEDSVSMNILYRLCVCLIKSNNKNLAQVIPFLLRRSFNTREAEELTLDIARAYAQITAHPAARRFLEQLLDLGQFTHCANLWFLLGNALMVRYIMRSLVKSSGNHALQIMSGNNPLIAGTYRHALCVYFKVWSDNRNNALICFLIGLAFIHRSCKKDLSSRHMVALRGLAFVKRYEKMRTVRQEVSYKFGRVLHQLSITPLAIHFYKLALAEPSPVIVTYDEDGNEHLECLDKYDLRHFAAHNLVLIYQASGNDVLARNRYQKYCIV</sequence>
<keyword evidence="2" id="KW-1185">Reference proteome</keyword>
<dbReference type="SUPFAM" id="SSF48452">
    <property type="entry name" value="TPR-like"/>
    <property type="match status" value="1"/>
</dbReference>
<dbReference type="GO" id="GO:0000127">
    <property type="term" value="C:transcription factor TFIIIC complex"/>
    <property type="evidence" value="ECO:0007669"/>
    <property type="project" value="TreeGrafter"/>
</dbReference>
<dbReference type="GO" id="GO:0006383">
    <property type="term" value="P:transcription by RNA polymerase III"/>
    <property type="evidence" value="ECO:0007669"/>
    <property type="project" value="InterPro"/>
</dbReference>
<protein>
    <submittedName>
        <fullName evidence="3">Uncharacterized protein</fullName>
    </submittedName>
</protein>
<proteinExistence type="predicted"/>
<dbReference type="InterPro" id="IPR011990">
    <property type="entry name" value="TPR-like_helical_dom_sf"/>
</dbReference>
<dbReference type="AlphaFoldDB" id="A0AAF3J2J4"/>
<evidence type="ECO:0000256" key="1">
    <source>
        <dbReference type="SAM" id="MobiDB-lite"/>
    </source>
</evidence>
<dbReference type="Proteomes" id="UP000887575">
    <property type="component" value="Unassembled WGS sequence"/>
</dbReference>
<accession>A0AAF3J2J4</accession>